<evidence type="ECO:0000313" key="2">
    <source>
        <dbReference type="Proteomes" id="UP000182235"/>
    </source>
</evidence>
<dbReference type="EMBL" id="LGRN01000007">
    <property type="protein sequence ID" value="OJD19589.1"/>
    <property type="molecule type" value="Genomic_DNA"/>
</dbReference>
<gene>
    <name evidence="1" type="ORF">AJ78_00446</name>
</gene>
<protein>
    <submittedName>
        <fullName evidence="1">Uncharacterized protein</fullName>
    </submittedName>
</protein>
<sequence>MALGVAPPRSATYCRCRKHERSVMTSESFLLLDRNLGNVYALGAAAYLSLCDSLEGGWNSSCVIGLENRVEYSFRRGAARTCLVRMKVAGIWEELCLVTEYMLHSESAGKTELYKSLTLPYSAIELHVVYAGLGHVKPRALDALCVITFTANHPVRNWPVNSLFEAAAGLGNSTA</sequence>
<evidence type="ECO:0000313" key="1">
    <source>
        <dbReference type="EMBL" id="OJD19589.1"/>
    </source>
</evidence>
<proteinExistence type="predicted"/>
<comment type="caution">
    <text evidence="1">The sequence shown here is derived from an EMBL/GenBank/DDBJ whole genome shotgun (WGS) entry which is preliminary data.</text>
</comment>
<name>A0A1J9QWA6_9EURO</name>
<dbReference type="AlphaFoldDB" id="A0A1J9QWA6"/>
<accession>A0A1J9QWA6</accession>
<dbReference type="VEuPathDB" id="FungiDB:AJ78_00446"/>
<organism evidence="1 2">
    <name type="scientific">Emergomyces pasteurianus Ep9510</name>
    <dbReference type="NCBI Taxonomy" id="1447872"/>
    <lineage>
        <taxon>Eukaryota</taxon>
        <taxon>Fungi</taxon>
        <taxon>Dikarya</taxon>
        <taxon>Ascomycota</taxon>
        <taxon>Pezizomycotina</taxon>
        <taxon>Eurotiomycetes</taxon>
        <taxon>Eurotiomycetidae</taxon>
        <taxon>Onygenales</taxon>
        <taxon>Ajellomycetaceae</taxon>
        <taxon>Emergomyces</taxon>
    </lineage>
</organism>
<keyword evidence="2" id="KW-1185">Reference proteome</keyword>
<dbReference type="Proteomes" id="UP000182235">
    <property type="component" value="Unassembled WGS sequence"/>
</dbReference>
<reference evidence="1 2" key="1">
    <citation type="submission" date="2015-07" db="EMBL/GenBank/DDBJ databases">
        <title>Emmonsia species relationships and genome sequence.</title>
        <authorList>
            <consortium name="The Broad Institute Genomics Platform"/>
            <person name="Cuomo C.A."/>
            <person name="Munoz J.F."/>
            <person name="Imamovic A."/>
            <person name="Priest M.E."/>
            <person name="Young S."/>
            <person name="Clay O.K."/>
            <person name="McEwen J.G."/>
        </authorList>
    </citation>
    <scope>NUCLEOTIDE SEQUENCE [LARGE SCALE GENOMIC DNA]</scope>
    <source>
        <strain evidence="1 2">UAMH 9510</strain>
    </source>
</reference>